<feature type="region of interest" description="Disordered" evidence="2">
    <location>
        <begin position="705"/>
        <end position="734"/>
    </location>
</feature>
<dbReference type="AlphaFoldDB" id="A0A915MVW1"/>
<evidence type="ECO:0000313" key="4">
    <source>
        <dbReference type="WBParaSite" id="scaffold5977_cov176.g10262"/>
    </source>
</evidence>
<sequence>MLIITGLAGKGQYNEDLANRINYYNKNLDYEALMSLVVIHHGSDLLLATKNLDIGITQVKLSNFDLSIMDEDELIKQNRKNQENLFELTNKLRRHGLDREMKGIKWDESEFKIKLKKAGKRLNNTLKKKFVELKFNEILNKIYLEQVDLNEQRFKMRSGTMKIKNEEELKEVEDKIKIIKEKEKEMMEELGKINFEEDEEKNNKNFLKKLEGDLEGIKGEEDELIKRSEEEKEVKSEEIRDKKEELTNNFKKEVRIIKEKYKELGRIKQEMELNEKKMKKLKEELKESEMKKLEELEEKSKDEKEKVLNKMKGLEVEMEKLKSRKDKLKKLHDEEFKEKDTKYSKDLKKLDDELKFFEAKNGLELRQEFEKIQRRKNNYLRMKYVLVLKKKNMLKHLTELKTFCGEVHDFAEIMDTKYSKNVIEKRNDFETIEEWIHGSSEHSIQKRVEKLKEKYSSGSDLDNSVIPHLQINTSIDLLFAEYKHGKQHDKNGLDKNELIAERLYNILNSSQKMDYDALYTIILARKKSDLNDIVEKYEKFHHNGEKKNIRVDYLNTIRNLSHDSSLVKQLKNKAKEEKQYKKIWEILIKYVNDKKHEDFKKYVETIYGNKRPECVERMLIETRSNGEEYKKYIVNRIKLYVQDDKYEELLSLLLVENGRDLLEIIKNMIEKNELGDKSEFLKKIFVKKFKQNGIEIVVNQNNGNLVNDETSTVDNHNGQEEIDLSYPASDTSSPISGIESLKFK</sequence>
<evidence type="ECO:0000256" key="1">
    <source>
        <dbReference type="SAM" id="Coils"/>
    </source>
</evidence>
<feature type="compositionally biased region" description="Polar residues" evidence="2">
    <location>
        <begin position="705"/>
        <end position="716"/>
    </location>
</feature>
<dbReference type="WBParaSite" id="scaffold5977_cov176.g10262">
    <property type="protein sequence ID" value="scaffold5977_cov176.g10262"/>
    <property type="gene ID" value="scaffold5977_cov176.g10262"/>
</dbReference>
<evidence type="ECO:0000313" key="3">
    <source>
        <dbReference type="Proteomes" id="UP000887561"/>
    </source>
</evidence>
<organism evidence="3 4">
    <name type="scientific">Meloidogyne javanica</name>
    <name type="common">Root-knot nematode worm</name>
    <dbReference type="NCBI Taxonomy" id="6303"/>
    <lineage>
        <taxon>Eukaryota</taxon>
        <taxon>Metazoa</taxon>
        <taxon>Ecdysozoa</taxon>
        <taxon>Nematoda</taxon>
        <taxon>Chromadorea</taxon>
        <taxon>Rhabditida</taxon>
        <taxon>Tylenchina</taxon>
        <taxon>Tylenchomorpha</taxon>
        <taxon>Tylenchoidea</taxon>
        <taxon>Meloidogynidae</taxon>
        <taxon>Meloidogyninae</taxon>
        <taxon>Meloidogyne</taxon>
        <taxon>Meloidogyne incognita group</taxon>
    </lineage>
</organism>
<protein>
    <submittedName>
        <fullName evidence="4">Annexin</fullName>
    </submittedName>
</protein>
<keyword evidence="1" id="KW-0175">Coiled coil</keyword>
<proteinExistence type="predicted"/>
<dbReference type="Proteomes" id="UP000887561">
    <property type="component" value="Unplaced"/>
</dbReference>
<name>A0A915MVW1_MELJA</name>
<evidence type="ECO:0000256" key="2">
    <source>
        <dbReference type="SAM" id="MobiDB-lite"/>
    </source>
</evidence>
<accession>A0A915MVW1</accession>
<feature type="coiled-coil region" evidence="1">
    <location>
        <begin position="162"/>
        <end position="338"/>
    </location>
</feature>
<keyword evidence="3" id="KW-1185">Reference proteome</keyword>
<reference evidence="4" key="1">
    <citation type="submission" date="2022-11" db="UniProtKB">
        <authorList>
            <consortium name="WormBaseParasite"/>
        </authorList>
    </citation>
    <scope>IDENTIFICATION</scope>
</reference>